<feature type="transmembrane region" description="Helical" evidence="10">
    <location>
        <begin position="250"/>
        <end position="274"/>
    </location>
</feature>
<dbReference type="Gene3D" id="3.40.50.1000">
    <property type="entry name" value="HAD superfamily/HAD-like"/>
    <property type="match status" value="1"/>
</dbReference>
<evidence type="ECO:0000313" key="12">
    <source>
        <dbReference type="EMBL" id="STD81686.1"/>
    </source>
</evidence>
<dbReference type="PANTHER" id="PTHR48085">
    <property type="entry name" value="CADMIUM/ZINC-TRANSPORTING ATPASE HMA2-RELATED"/>
    <property type="match status" value="1"/>
</dbReference>
<protein>
    <recommendedName>
        <fullName evidence="8">Cd(2+)-exporting ATPase</fullName>
        <ecNumber evidence="8">7.2.2.21</ecNumber>
    </recommendedName>
</protein>
<dbReference type="OrthoDB" id="9813266at2"/>
<organism evidence="12 13">
    <name type="scientific">Enterococcus gallinarum</name>
    <dbReference type="NCBI Taxonomy" id="1353"/>
    <lineage>
        <taxon>Bacteria</taxon>
        <taxon>Bacillati</taxon>
        <taxon>Bacillota</taxon>
        <taxon>Bacilli</taxon>
        <taxon>Lactobacillales</taxon>
        <taxon>Enterococcaceae</taxon>
        <taxon>Enterococcus</taxon>
    </lineage>
</organism>
<dbReference type="NCBIfam" id="TIGR01494">
    <property type="entry name" value="ATPase_P-type"/>
    <property type="match status" value="1"/>
</dbReference>
<dbReference type="PROSITE" id="PS00154">
    <property type="entry name" value="ATPASE_E1_E2"/>
    <property type="match status" value="1"/>
</dbReference>
<dbReference type="GO" id="GO:0016887">
    <property type="term" value="F:ATP hydrolysis activity"/>
    <property type="evidence" value="ECO:0007669"/>
    <property type="project" value="InterPro"/>
</dbReference>
<reference evidence="12 13" key="1">
    <citation type="submission" date="2018-06" db="EMBL/GenBank/DDBJ databases">
        <authorList>
            <consortium name="Pathogen Informatics"/>
            <person name="Doyle S."/>
        </authorList>
    </citation>
    <scope>NUCLEOTIDE SEQUENCE [LARGE SCALE GENOMIC DNA]</scope>
    <source>
        <strain evidence="12 13">NCTC12360</strain>
    </source>
</reference>
<keyword evidence="4 10" id="KW-0812">Transmembrane</keyword>
<dbReference type="Pfam" id="PF00122">
    <property type="entry name" value="E1-E2_ATPase"/>
    <property type="match status" value="1"/>
</dbReference>
<dbReference type="InterPro" id="IPR051014">
    <property type="entry name" value="Cation_Transport_ATPase_IB"/>
</dbReference>
<dbReference type="InterPro" id="IPR036412">
    <property type="entry name" value="HAD-like_sf"/>
</dbReference>
<dbReference type="GO" id="GO:0005886">
    <property type="term" value="C:plasma membrane"/>
    <property type="evidence" value="ECO:0007669"/>
    <property type="project" value="UniProtKB-SubCell"/>
</dbReference>
<comment type="similarity">
    <text evidence="2 10">Belongs to the cation transport ATPase (P-type) (TC 3.A.3) family. Type IB subfamily.</text>
</comment>
<accession>A0A376GUH3</accession>
<keyword evidence="6" id="KW-0813">Transport</keyword>
<dbReference type="Pfam" id="PF00702">
    <property type="entry name" value="Hydrolase"/>
    <property type="match status" value="1"/>
</dbReference>
<evidence type="ECO:0000256" key="1">
    <source>
        <dbReference type="ARBA" id="ARBA00004651"/>
    </source>
</evidence>
<dbReference type="InterPro" id="IPR018303">
    <property type="entry name" value="ATPase_P-typ_P_site"/>
</dbReference>
<dbReference type="EMBL" id="UFYW01000001">
    <property type="protein sequence ID" value="STD81686.1"/>
    <property type="molecule type" value="Genomic_DNA"/>
</dbReference>
<comment type="catalytic activity">
    <reaction evidence="9">
        <text>Cd(2+)(in) + ATP + H2O = Cd(2+)(out) + ADP + phosphate + H(+)</text>
        <dbReference type="Rhea" id="RHEA:12132"/>
        <dbReference type="ChEBI" id="CHEBI:15377"/>
        <dbReference type="ChEBI" id="CHEBI:15378"/>
        <dbReference type="ChEBI" id="CHEBI:30616"/>
        <dbReference type="ChEBI" id="CHEBI:43474"/>
        <dbReference type="ChEBI" id="CHEBI:48775"/>
        <dbReference type="ChEBI" id="CHEBI:456216"/>
        <dbReference type="EC" id="7.2.2.21"/>
    </reaction>
</comment>
<evidence type="ECO:0000256" key="4">
    <source>
        <dbReference type="ARBA" id="ARBA00022692"/>
    </source>
</evidence>
<dbReference type="Gene3D" id="2.70.150.10">
    <property type="entry name" value="Calcium-transporting ATPase, cytoplasmic transduction domain A"/>
    <property type="match status" value="1"/>
</dbReference>
<dbReference type="InterPro" id="IPR008250">
    <property type="entry name" value="ATPase_P-typ_transduc_dom_A_sf"/>
</dbReference>
<keyword evidence="12" id="KW-0378">Hydrolase</keyword>
<dbReference type="InterPro" id="IPR001757">
    <property type="entry name" value="P_typ_ATPase"/>
</dbReference>
<dbReference type="SUPFAM" id="SSF81665">
    <property type="entry name" value="Calcium ATPase, transmembrane domain M"/>
    <property type="match status" value="1"/>
</dbReference>
<dbReference type="PANTHER" id="PTHR48085:SF5">
    <property type="entry name" value="CADMIUM_ZINC-TRANSPORTING ATPASE HMA4-RELATED"/>
    <property type="match status" value="1"/>
</dbReference>
<dbReference type="InterPro" id="IPR059000">
    <property type="entry name" value="ATPase_P-type_domA"/>
</dbReference>
<dbReference type="Gene3D" id="3.40.1110.10">
    <property type="entry name" value="Calcium-transporting ATPase, cytoplasmic domain N"/>
    <property type="match status" value="1"/>
</dbReference>
<evidence type="ECO:0000256" key="3">
    <source>
        <dbReference type="ARBA" id="ARBA00022539"/>
    </source>
</evidence>
<dbReference type="Proteomes" id="UP000254807">
    <property type="component" value="Unassembled WGS sequence"/>
</dbReference>
<name>A0A376GUH3_ENTGA</name>
<dbReference type="RefSeq" id="WP_060814087.1">
    <property type="nucleotide sequence ID" value="NZ_JAJGOJ010000001.1"/>
</dbReference>
<keyword evidence="10" id="KW-0067">ATP-binding</keyword>
<gene>
    <name evidence="12" type="primary">zosA_1</name>
    <name evidence="12" type="ORF">NCTC12360_00099</name>
</gene>
<dbReference type="NCBIfam" id="TIGR01525">
    <property type="entry name" value="ATPase-IB_hvy"/>
    <property type="match status" value="1"/>
</dbReference>
<evidence type="ECO:0000259" key="11">
    <source>
        <dbReference type="Pfam" id="PF00122"/>
    </source>
</evidence>
<dbReference type="GO" id="GO:0008551">
    <property type="term" value="F:P-type cadmium transporter activity"/>
    <property type="evidence" value="ECO:0007669"/>
    <property type="project" value="UniProtKB-EC"/>
</dbReference>
<dbReference type="GO" id="GO:0046872">
    <property type="term" value="F:metal ion binding"/>
    <property type="evidence" value="ECO:0007669"/>
    <property type="project" value="UniProtKB-KW"/>
</dbReference>
<keyword evidence="5 10" id="KW-1133">Transmembrane helix</keyword>
<proteinExistence type="inferred from homology"/>
<dbReference type="PRINTS" id="PR00119">
    <property type="entry name" value="CATATPASE"/>
</dbReference>
<keyword evidence="3" id="KW-0104">Cadmium</keyword>
<keyword evidence="13" id="KW-1185">Reference proteome</keyword>
<comment type="subcellular location">
    <subcellularLocation>
        <location evidence="1">Cell membrane</location>
        <topology evidence="1">Multi-pass membrane protein</topology>
    </subcellularLocation>
</comment>
<dbReference type="SUPFAM" id="SSF56784">
    <property type="entry name" value="HAD-like"/>
    <property type="match status" value="1"/>
</dbReference>
<dbReference type="InterPro" id="IPR027256">
    <property type="entry name" value="P-typ_ATPase_IB"/>
</dbReference>
<dbReference type="FunFam" id="2.70.150.10:FF:000002">
    <property type="entry name" value="Copper-transporting ATPase 1, putative"/>
    <property type="match status" value="1"/>
</dbReference>
<evidence type="ECO:0000256" key="2">
    <source>
        <dbReference type="ARBA" id="ARBA00006024"/>
    </source>
</evidence>
<dbReference type="SUPFAM" id="SSF81653">
    <property type="entry name" value="Calcium ATPase, transduction domain A"/>
    <property type="match status" value="1"/>
</dbReference>
<keyword evidence="6" id="KW-0406">Ion transport</keyword>
<keyword evidence="10" id="KW-1003">Cell membrane</keyword>
<evidence type="ECO:0000256" key="5">
    <source>
        <dbReference type="ARBA" id="ARBA00022989"/>
    </source>
</evidence>
<dbReference type="EC" id="7.2.2.21" evidence="8"/>
<sequence length="610" mass="64827">MNRLSKFLIAIGVGAAALIAEFGFDRPPIAFGLIAIIGGLTALTMLIDMIQTLRSGKYGVDLLAITAIVATLAVGEYWASLMVLIMLTGGDSLEEYASKQASRELRQLLQRSPQTAHRLNDKKDVPVEELAIGDLVIVRPGEIVPVDGCVTEGNTLVDESSLTGESRPIEKNPGDELMSGSVNGETAITFEVTKKAADSQYQILVRLVKESEAKPARFVRLADQYAVPFTLAAYVIAGIAWFVSKDPVRFAEVLVVASPCPLILAAPVALVAGMSRSSRNGIVMKNGTTIEKLAKAKTIAFDKTGTLTEGKLHVEKMTVCDDQLSVEELLRIAASAEQDSTHILARSLVASAMERKLTLLPVTNLKEVVGQGIEATVAGHKIKIGKPEFVGAVGVDEAKTNVCVGKDDQWIGTIFFEDTLRKEAKQTVEQLRHQGLKKTIMLTGDQAFVAQKIAAEAGIETVLADCLPAKKIAVIKETEPAERPIIMVGDGVNDAPALAAADIGIAMGAHGTSAATEAADAVILQDDLSKVSQAVQISQDTMRIARQSVLLGIFICIVLMLIASTGVIPALFGALLQEVIDTVSILSALRAKNDHSTSTASSLSVNHQAH</sequence>
<keyword evidence="10" id="KW-0547">Nucleotide-binding</keyword>
<feature type="transmembrane region" description="Helical" evidence="10">
    <location>
        <begin position="549"/>
        <end position="576"/>
    </location>
</feature>
<dbReference type="InterPro" id="IPR023299">
    <property type="entry name" value="ATPase_P-typ_cyto_dom_N"/>
</dbReference>
<feature type="transmembrane region" description="Helical" evidence="10">
    <location>
        <begin position="225"/>
        <end position="243"/>
    </location>
</feature>
<dbReference type="InterPro" id="IPR023214">
    <property type="entry name" value="HAD_sf"/>
</dbReference>
<evidence type="ECO:0000313" key="13">
    <source>
        <dbReference type="Proteomes" id="UP000254807"/>
    </source>
</evidence>
<evidence type="ECO:0000256" key="9">
    <source>
        <dbReference type="ARBA" id="ARBA00049338"/>
    </source>
</evidence>
<dbReference type="AlphaFoldDB" id="A0A376GUH3"/>
<keyword evidence="10" id="KW-0479">Metal-binding</keyword>
<feature type="transmembrane region" description="Helical" evidence="10">
    <location>
        <begin position="7"/>
        <end position="24"/>
    </location>
</feature>
<evidence type="ECO:0000256" key="6">
    <source>
        <dbReference type="ARBA" id="ARBA00023065"/>
    </source>
</evidence>
<evidence type="ECO:0000256" key="10">
    <source>
        <dbReference type="RuleBase" id="RU362081"/>
    </source>
</evidence>
<dbReference type="GO" id="GO:0005524">
    <property type="term" value="F:ATP binding"/>
    <property type="evidence" value="ECO:0007669"/>
    <property type="project" value="UniProtKB-UniRule"/>
</dbReference>
<feature type="domain" description="P-type ATPase A" evidence="11">
    <location>
        <begin position="112"/>
        <end position="209"/>
    </location>
</feature>
<keyword evidence="7 10" id="KW-0472">Membrane</keyword>
<evidence type="ECO:0000256" key="7">
    <source>
        <dbReference type="ARBA" id="ARBA00023136"/>
    </source>
</evidence>
<dbReference type="NCBIfam" id="TIGR01512">
    <property type="entry name" value="ATPase-IB2_Cd"/>
    <property type="match status" value="1"/>
</dbReference>
<dbReference type="InterPro" id="IPR023298">
    <property type="entry name" value="ATPase_P-typ_TM_dom_sf"/>
</dbReference>
<dbReference type="CDD" id="cd07544">
    <property type="entry name" value="P-type_ATPase_HM"/>
    <property type="match status" value="1"/>
</dbReference>
<feature type="transmembrane region" description="Helical" evidence="10">
    <location>
        <begin position="30"/>
        <end position="50"/>
    </location>
</feature>
<evidence type="ECO:0000256" key="8">
    <source>
        <dbReference type="ARBA" id="ARBA00039103"/>
    </source>
</evidence>